<dbReference type="InterPro" id="IPR000182">
    <property type="entry name" value="GNAT_dom"/>
</dbReference>
<dbReference type="PANTHER" id="PTHR43617">
    <property type="entry name" value="L-AMINO ACID N-ACETYLTRANSFERASE"/>
    <property type="match status" value="1"/>
</dbReference>
<dbReference type="InterPro" id="IPR050276">
    <property type="entry name" value="MshD_Acetyltransferase"/>
</dbReference>
<accession>A0A3M8D1Y0</accession>
<evidence type="ECO:0000313" key="2">
    <source>
        <dbReference type="EMBL" id="RNB82084.1"/>
    </source>
</evidence>
<dbReference type="PROSITE" id="PS51186">
    <property type="entry name" value="GNAT"/>
    <property type="match status" value="1"/>
</dbReference>
<organism evidence="2 3">
    <name type="scientific">Brevibacillus fluminis</name>
    <dbReference type="NCBI Taxonomy" id="511487"/>
    <lineage>
        <taxon>Bacteria</taxon>
        <taxon>Bacillati</taxon>
        <taxon>Bacillota</taxon>
        <taxon>Bacilli</taxon>
        <taxon>Bacillales</taxon>
        <taxon>Paenibacillaceae</taxon>
        <taxon>Brevibacillus</taxon>
    </lineage>
</organism>
<reference evidence="2 3" key="1">
    <citation type="submission" date="2018-10" db="EMBL/GenBank/DDBJ databases">
        <title>Phylogenomics of Brevibacillus.</title>
        <authorList>
            <person name="Dunlap C."/>
        </authorList>
    </citation>
    <scope>NUCLEOTIDE SEQUENCE [LARGE SCALE GENOMIC DNA]</scope>
    <source>
        <strain evidence="2 3">JCM 15716</strain>
    </source>
</reference>
<dbReference type="EMBL" id="RHHQ01000021">
    <property type="protein sequence ID" value="RNB82084.1"/>
    <property type="molecule type" value="Genomic_DNA"/>
</dbReference>
<dbReference type="Proteomes" id="UP000271031">
    <property type="component" value="Unassembled WGS sequence"/>
</dbReference>
<dbReference type="Gene3D" id="3.40.630.30">
    <property type="match status" value="1"/>
</dbReference>
<keyword evidence="3" id="KW-1185">Reference proteome</keyword>
<dbReference type="GO" id="GO:0016747">
    <property type="term" value="F:acyltransferase activity, transferring groups other than amino-acyl groups"/>
    <property type="evidence" value="ECO:0007669"/>
    <property type="project" value="InterPro"/>
</dbReference>
<name>A0A3M8D1Y0_9BACL</name>
<dbReference type="AlphaFoldDB" id="A0A3M8D1Y0"/>
<keyword evidence="2" id="KW-0808">Transferase</keyword>
<gene>
    <name evidence="2" type="ORF">EDM56_24230</name>
</gene>
<protein>
    <submittedName>
        <fullName evidence="2">GNAT family N-acetyltransferase</fullName>
    </submittedName>
</protein>
<dbReference type="CDD" id="cd04301">
    <property type="entry name" value="NAT_SF"/>
    <property type="match status" value="1"/>
</dbReference>
<sequence>MLSGEFAVVTIKKLSECTFLQAVEAWNKGFEGYFFDATTTVDRFITRFAYEGLSSDLSIVAFHDDQPVGLILSGVRTIDGKKVAWNGGTGVASAYRKQGVGREMMKALMALYEEAGIDVAILEAFRQNEKAIALYQQMGYEIIDQLLFLQNTEAFETNPFADAKKLPFTVKHGIPQDVRHLSFSDTLHPWQTQWQGVRDGESLIVLNADGQEVGYAIYKRSFDESGKPLQVSLLQCEVRPGHVQADDIVRLALSHAFAPWDVACKRTTFNLPASKERVVQSLASAGFTPSMEQVYMRKER</sequence>
<dbReference type="Pfam" id="PF00583">
    <property type="entry name" value="Acetyltransf_1"/>
    <property type="match status" value="1"/>
</dbReference>
<evidence type="ECO:0000313" key="3">
    <source>
        <dbReference type="Proteomes" id="UP000271031"/>
    </source>
</evidence>
<dbReference type="SUPFAM" id="SSF55729">
    <property type="entry name" value="Acyl-CoA N-acyltransferases (Nat)"/>
    <property type="match status" value="1"/>
</dbReference>
<dbReference type="InterPro" id="IPR016181">
    <property type="entry name" value="Acyl_CoA_acyltransferase"/>
</dbReference>
<comment type="caution">
    <text evidence="2">The sequence shown here is derived from an EMBL/GenBank/DDBJ whole genome shotgun (WGS) entry which is preliminary data.</text>
</comment>
<evidence type="ECO:0000259" key="1">
    <source>
        <dbReference type="PROSITE" id="PS51186"/>
    </source>
</evidence>
<feature type="domain" description="N-acetyltransferase" evidence="1">
    <location>
        <begin position="9"/>
        <end position="167"/>
    </location>
</feature>
<dbReference type="OrthoDB" id="4228396at2"/>
<proteinExistence type="predicted"/>